<dbReference type="SUPFAM" id="SSF52980">
    <property type="entry name" value="Restriction endonuclease-like"/>
    <property type="match status" value="1"/>
</dbReference>
<proteinExistence type="predicted"/>
<dbReference type="Proteomes" id="UP001521911">
    <property type="component" value="Unassembled WGS sequence"/>
</dbReference>
<dbReference type="Pfam" id="PF04480">
    <property type="entry name" value="DUF559"/>
    <property type="match status" value="1"/>
</dbReference>
<protein>
    <submittedName>
        <fullName evidence="2">DUF559 domain-containing protein</fullName>
    </submittedName>
</protein>
<comment type="caution">
    <text evidence="2">The sequence shown here is derived from an EMBL/GenBank/DDBJ whole genome shotgun (WGS) entry which is preliminary data.</text>
</comment>
<feature type="domain" description="DUF559" evidence="1">
    <location>
        <begin position="172"/>
        <end position="253"/>
    </location>
</feature>
<gene>
    <name evidence="2" type="ORF">MHK08_09880</name>
</gene>
<accession>A0ABS9PVN1</accession>
<keyword evidence="3" id="KW-1185">Reference proteome</keyword>
<sequence>MIEIFRGRDVSREARRKGAIKIANGFYLSQEPTPLQLAQIMSREWPDLALDGYSAARRYLDQPLQFPLEFIRGSTLPSSTYFRSRRARPKALGNMDGVNVCSPLQIIETMDHEDAVAFIEAFFAGAHGPSRIETEQLDFRRLPRHTREVLEKAIVGADSKPERDLTRALEPHVKVRNNIKIGPYRWDLVLEEYKVAIEVDGYAYHKGENRQRFEIDRQKLNDAVQRGYQPLHFTAATIEHHREVAVRQVLAVVRGRGEFVEPPWRWHHYWRWERERWAS</sequence>
<dbReference type="InterPro" id="IPR007569">
    <property type="entry name" value="DUF559"/>
</dbReference>
<name>A0ABS9PVN1_9CORY</name>
<dbReference type="EMBL" id="JAKRDF010000013">
    <property type="protein sequence ID" value="MCG7276774.1"/>
    <property type="molecule type" value="Genomic_DNA"/>
</dbReference>
<evidence type="ECO:0000259" key="1">
    <source>
        <dbReference type="Pfam" id="PF04480"/>
    </source>
</evidence>
<dbReference type="RefSeq" id="WP_239180942.1">
    <property type="nucleotide sequence ID" value="NZ_JAKRDF010000013.1"/>
</dbReference>
<reference evidence="2 3" key="1">
    <citation type="submission" date="2022-02" db="EMBL/GenBank/DDBJ databases">
        <title>Uncovering new skin microbiome diversity through culturing and metagenomics.</title>
        <authorList>
            <person name="Conlan S."/>
            <person name="Deming C."/>
            <person name="Nisc Comparative Sequencing Program N."/>
            <person name="Segre J.A."/>
        </authorList>
    </citation>
    <scope>NUCLEOTIDE SEQUENCE [LARGE SCALE GENOMIC DNA]</scope>
    <source>
        <strain evidence="2 3">ACRQV</strain>
    </source>
</reference>
<evidence type="ECO:0000313" key="3">
    <source>
        <dbReference type="Proteomes" id="UP001521911"/>
    </source>
</evidence>
<evidence type="ECO:0000313" key="2">
    <source>
        <dbReference type="EMBL" id="MCG7276774.1"/>
    </source>
</evidence>
<dbReference type="Gene3D" id="3.40.960.10">
    <property type="entry name" value="VSR Endonuclease"/>
    <property type="match status" value="1"/>
</dbReference>
<organism evidence="2 3">
    <name type="scientific">Corynebacterium singulare</name>
    <dbReference type="NCBI Taxonomy" id="161899"/>
    <lineage>
        <taxon>Bacteria</taxon>
        <taxon>Bacillati</taxon>
        <taxon>Actinomycetota</taxon>
        <taxon>Actinomycetes</taxon>
        <taxon>Mycobacteriales</taxon>
        <taxon>Corynebacteriaceae</taxon>
        <taxon>Corynebacterium</taxon>
    </lineage>
</organism>
<dbReference type="InterPro" id="IPR011335">
    <property type="entry name" value="Restrct_endonuc-II-like"/>
</dbReference>